<dbReference type="EMBL" id="MFGW01000114">
    <property type="protein sequence ID" value="OGF65223.1"/>
    <property type="molecule type" value="Genomic_DNA"/>
</dbReference>
<protein>
    <recommendedName>
        <fullName evidence="4 5">Large ribosomal subunit protein bL35</fullName>
    </recommendedName>
</protein>
<dbReference type="SUPFAM" id="SSF143034">
    <property type="entry name" value="L35p-like"/>
    <property type="match status" value="1"/>
</dbReference>
<name>A0A1F5VPE9_9BACT</name>
<dbReference type="STRING" id="1817863.A2Y62_17795"/>
<dbReference type="Gene3D" id="4.10.410.60">
    <property type="match status" value="1"/>
</dbReference>
<evidence type="ECO:0000256" key="1">
    <source>
        <dbReference type="ARBA" id="ARBA00006598"/>
    </source>
</evidence>
<organism evidence="7 8">
    <name type="scientific">Candidatus Fischerbacteria bacterium RBG_13_37_8</name>
    <dbReference type="NCBI Taxonomy" id="1817863"/>
    <lineage>
        <taxon>Bacteria</taxon>
        <taxon>Candidatus Fischeribacteriota</taxon>
    </lineage>
</organism>
<keyword evidence="2 5" id="KW-0689">Ribosomal protein</keyword>
<accession>A0A1F5VPE9</accession>
<keyword evidence="3 5" id="KW-0687">Ribonucleoprotein</keyword>
<dbReference type="InterPro" id="IPR021137">
    <property type="entry name" value="Ribosomal_bL35-like"/>
</dbReference>
<evidence type="ECO:0000313" key="8">
    <source>
        <dbReference type="Proteomes" id="UP000178943"/>
    </source>
</evidence>
<gene>
    <name evidence="5" type="primary">rpmI</name>
    <name evidence="7" type="ORF">A2Y62_17795</name>
</gene>
<dbReference type="PANTHER" id="PTHR33343:SF1">
    <property type="entry name" value="LARGE RIBOSOMAL SUBUNIT PROTEIN BL35M"/>
    <property type="match status" value="1"/>
</dbReference>
<dbReference type="PANTHER" id="PTHR33343">
    <property type="entry name" value="54S RIBOSOMAL PROTEIN BL35M"/>
    <property type="match status" value="1"/>
</dbReference>
<sequence>MPKLKSHKGAAKRFRVTKKGKVTHQQAYKSHLLTKKNKSRKRNLKKIVTLDTVEVKKIKEMLPYK</sequence>
<dbReference type="GO" id="GO:0015934">
    <property type="term" value="C:large ribosomal subunit"/>
    <property type="evidence" value="ECO:0007669"/>
    <property type="project" value="TreeGrafter"/>
</dbReference>
<dbReference type="NCBIfam" id="TIGR00001">
    <property type="entry name" value="rpmI_bact"/>
    <property type="match status" value="1"/>
</dbReference>
<evidence type="ECO:0000256" key="4">
    <source>
        <dbReference type="ARBA" id="ARBA00071664"/>
    </source>
</evidence>
<dbReference type="GO" id="GO:0006412">
    <property type="term" value="P:translation"/>
    <property type="evidence" value="ECO:0007669"/>
    <property type="project" value="UniProtKB-UniRule"/>
</dbReference>
<evidence type="ECO:0000313" key="7">
    <source>
        <dbReference type="EMBL" id="OGF65223.1"/>
    </source>
</evidence>
<dbReference type="AlphaFoldDB" id="A0A1F5VPE9"/>
<dbReference type="InterPro" id="IPR001706">
    <property type="entry name" value="Ribosomal_bL35"/>
</dbReference>
<dbReference type="PROSITE" id="PS00936">
    <property type="entry name" value="RIBOSOMAL_L35"/>
    <property type="match status" value="1"/>
</dbReference>
<dbReference type="GO" id="GO:0003735">
    <property type="term" value="F:structural constituent of ribosome"/>
    <property type="evidence" value="ECO:0007669"/>
    <property type="project" value="InterPro"/>
</dbReference>
<dbReference type="HAMAP" id="MF_00514">
    <property type="entry name" value="Ribosomal_bL35"/>
    <property type="match status" value="1"/>
</dbReference>
<dbReference type="PRINTS" id="PR00064">
    <property type="entry name" value="RIBOSOMALL35"/>
</dbReference>
<evidence type="ECO:0000256" key="5">
    <source>
        <dbReference type="HAMAP-Rule" id="MF_00514"/>
    </source>
</evidence>
<evidence type="ECO:0000256" key="3">
    <source>
        <dbReference type="ARBA" id="ARBA00023274"/>
    </source>
</evidence>
<dbReference type="Proteomes" id="UP000178943">
    <property type="component" value="Unassembled WGS sequence"/>
</dbReference>
<proteinExistence type="inferred from homology"/>
<comment type="similarity">
    <text evidence="1 5 6">Belongs to the bacterial ribosomal protein bL35 family.</text>
</comment>
<evidence type="ECO:0000256" key="6">
    <source>
        <dbReference type="RuleBase" id="RU000568"/>
    </source>
</evidence>
<dbReference type="FunFam" id="4.10.410.60:FF:000001">
    <property type="entry name" value="50S ribosomal protein L35"/>
    <property type="match status" value="1"/>
</dbReference>
<evidence type="ECO:0000256" key="2">
    <source>
        <dbReference type="ARBA" id="ARBA00022980"/>
    </source>
</evidence>
<comment type="caution">
    <text evidence="7">The sequence shown here is derived from an EMBL/GenBank/DDBJ whole genome shotgun (WGS) entry which is preliminary data.</text>
</comment>
<dbReference type="Pfam" id="PF01632">
    <property type="entry name" value="Ribosomal_L35p"/>
    <property type="match status" value="1"/>
</dbReference>
<dbReference type="InterPro" id="IPR037229">
    <property type="entry name" value="Ribosomal_bL35_sf"/>
</dbReference>
<reference evidence="7 8" key="1">
    <citation type="journal article" date="2016" name="Nat. Commun.">
        <title>Thousands of microbial genomes shed light on interconnected biogeochemical processes in an aquifer system.</title>
        <authorList>
            <person name="Anantharaman K."/>
            <person name="Brown C.T."/>
            <person name="Hug L.A."/>
            <person name="Sharon I."/>
            <person name="Castelle C.J."/>
            <person name="Probst A.J."/>
            <person name="Thomas B.C."/>
            <person name="Singh A."/>
            <person name="Wilkins M.J."/>
            <person name="Karaoz U."/>
            <person name="Brodie E.L."/>
            <person name="Williams K.H."/>
            <person name="Hubbard S.S."/>
            <person name="Banfield J.F."/>
        </authorList>
    </citation>
    <scope>NUCLEOTIDE SEQUENCE [LARGE SCALE GENOMIC DNA]</scope>
</reference>
<dbReference type="InterPro" id="IPR018265">
    <property type="entry name" value="Ribosomal_bL35_CS"/>
</dbReference>